<organism evidence="4 5">
    <name type="scientific">Flavobacterium beibuense</name>
    <dbReference type="NCBI Taxonomy" id="657326"/>
    <lineage>
        <taxon>Bacteria</taxon>
        <taxon>Pseudomonadati</taxon>
        <taxon>Bacteroidota</taxon>
        <taxon>Flavobacteriia</taxon>
        <taxon>Flavobacteriales</taxon>
        <taxon>Flavobacteriaceae</taxon>
        <taxon>Flavobacterium</taxon>
    </lineage>
</organism>
<name>A0A444WA03_9FLAO</name>
<dbReference type="RefSeq" id="WP_129751349.1">
    <property type="nucleotide sequence ID" value="NZ_JUIW01000007.1"/>
</dbReference>
<dbReference type="EMBL" id="JUIW01000007">
    <property type="protein sequence ID" value="RYJ42448.1"/>
    <property type="molecule type" value="Genomic_DNA"/>
</dbReference>
<dbReference type="Gene3D" id="2.60.40.10">
    <property type="entry name" value="Immunoglobulins"/>
    <property type="match status" value="1"/>
</dbReference>
<dbReference type="OrthoDB" id="9805017at2"/>
<dbReference type="Proteomes" id="UP000289775">
    <property type="component" value="Unassembled WGS sequence"/>
</dbReference>
<dbReference type="Pfam" id="PF13573">
    <property type="entry name" value="SprB"/>
    <property type="match status" value="10"/>
</dbReference>
<keyword evidence="5" id="KW-1185">Reference proteome</keyword>
<evidence type="ECO:0000256" key="1">
    <source>
        <dbReference type="ARBA" id="ARBA00022729"/>
    </source>
</evidence>
<dbReference type="InterPro" id="IPR025667">
    <property type="entry name" value="SprB_repeat"/>
</dbReference>
<feature type="signal peptide" evidence="2">
    <location>
        <begin position="1"/>
        <end position="21"/>
    </location>
</feature>
<proteinExistence type="predicted"/>
<gene>
    <name evidence="4" type="ORF">NU09_2234</name>
</gene>
<comment type="caution">
    <text evidence="4">The sequence shown here is derived from an EMBL/GenBank/DDBJ whole genome shotgun (WGS) entry which is preliminary data.</text>
</comment>
<keyword evidence="1 2" id="KW-0732">Signal</keyword>
<sequence>MISKKLLNLALTFFAVFAYQAAFSQCANQGTDPSQDFDCDGVINSIDLDDDNDGILDTDECNVTVEATTFNLFAPPNYASPSEVWNINISGPSGTLVAFNGANYTIPVTGALLISVPGTVVPDLTENVVESGKSLPLVASQPVTVTHESTGGALSDSWVVIPEKIWGNTYRLFSYTYAGNAINDQYAMIYSATDNNNVIIKNKAGVIQKNFILNNGQTYLQAGAALDMTGWTVESTENVGIIVGVKCANSGIGYCDNIDEMILPSNLLGTKFYIPNGANNTTYVMADEAATTVTLNGNLVTTLTNAGDVYSFTVSATALNVVQTNKKATVWQLSPNDTDPAWLLVLDEGKAVKSFNFTTPSSMTASNVISLIVPTASTSLILFNGTPVTGWSPYPSQPNVSYAEVSGIGAGASVSVTSTTGQVPILSSYTGVGGAITNSTAPSIGNFSVEDGSQSFADCGDTDNDGFLDYMDLDSDGDGCSDANEAYGLADADGNDGDMYFGVGPVAVNPDGTVIGASYTSTNNNVVSVGSQSTIDNQPTEQTGVIGANVIFSVAVSGGSGTTNYQWQESTDNGTTWADITDGGVYSNATTNALIITGVTALMDGYDYRVVITQSDFICANVISDAANLCVVSQSTAAVDYSNNTCNIVTVTGNVPVLGTGMWSVITGTGGAFTVDTDAVTTFTGTPGATYVLRWTITNGSCFTAADVTVNLPAPPTLSIGSQVDVLCNGQSTGEATVGVAGGLTPYTYLWNNGQTTATATGLAAGNYTVTVTDANGCSATQDFTIDEPTVLNVSSTQVNVLCNGAATGEATVTVTGGLAPYTYLWSDGQTTATATGLVAGNYSVVVTDDNGCTYNEDFTIDEPDAITATPNTNQVDVLCNGDATGEATIVVTGGMTPYSYLWNDGQTTATATGLTAGLYSVEVTDDNGCVFNYDFTINEPAALAIAASQTDVLCYGASTGAASVVVSGGVSPYTYEWSNGETTDAISDIPSGDYYVTVTDDNGCTLVQNFTINEPTELNVLVDQVDILCNGAATGEATVTVSGGVGPYTYLWSDGQTTATATGLVAGIYNVTITDDNGCTFNQEFGFGEPDAITATPNTTQSDVLCNGESNGEATIAVTGGVGPYTYLWSDGQTTATATGLAVGSYSVEVTDDNGCVFNYDFTINEPTLLTGVATQADVLCNGNATGTATITVSGGVAPYAYAWSNGQTTATANALAAGDYNVVVTDANGCTITQDYTITEPTLLTTTSGGVNITCFNAANGSATVVAAGGVAPYTYLWSNGETTATIANLTPGAYTATVTDANGCTSASTIIITQPQVLTGYIAQTNVACNGGGNGTATIYVNGGTAPYTYVWNTGSTAQTIAGLSAGSYSVTITDANGCQLVRNATISQPSPLFIAAGQVNPTCVSSNNGTASVTAYGGTAPYTYLWSTGATTTTVSNLAAGSYTVFVTDAHGCTENSVVNIQGLPAASITAQPADELAVNDGNAHFVATVANALTYQWQESVDGGVTWNNVVNGGVNPTYMGAQTNTLVLVHIPLSHNGRRYRVIINGVIGCTQTTQPALLTVTNNIWATDDDFTNNPVYTGNGGIAGNIFDNDTFNGGSVNGADVTVSIVNDGGLTGVSIDTDGNLIVPVGATPGTYVVVYEICNTDVTTSCDTAEVTVVVSSVLGVEDFTVIKPEVYPNPASTEVFIKLPENTYTEGMHLAIYDLNGRLVKQQAITSELTRVDIEALEAAEYILTIATEQGTVSKRIVKRR</sequence>
<feature type="domain" description="Secretion system C-terminal sorting" evidence="3">
    <location>
        <begin position="1682"/>
        <end position="1754"/>
    </location>
</feature>
<evidence type="ECO:0000259" key="3">
    <source>
        <dbReference type="Pfam" id="PF18962"/>
    </source>
</evidence>
<evidence type="ECO:0000313" key="5">
    <source>
        <dbReference type="Proteomes" id="UP000289775"/>
    </source>
</evidence>
<dbReference type="NCBIfam" id="TIGR04183">
    <property type="entry name" value="Por_Secre_tail"/>
    <property type="match status" value="1"/>
</dbReference>
<reference evidence="4 5" key="1">
    <citation type="submission" date="2014-12" db="EMBL/GenBank/DDBJ databases">
        <title>Genome sequence of Flavobacterium beibuense RSKm HC5.</title>
        <authorList>
            <person name="Kim J.F."/>
            <person name="Song J.Y."/>
            <person name="Kwak M.-J."/>
            <person name="Lee S.-W."/>
        </authorList>
    </citation>
    <scope>NUCLEOTIDE SEQUENCE [LARGE SCALE GENOMIC DNA]</scope>
    <source>
        <strain evidence="4 5">RSKm HC5</strain>
    </source>
</reference>
<evidence type="ECO:0000313" key="4">
    <source>
        <dbReference type="EMBL" id="RYJ42448.1"/>
    </source>
</evidence>
<feature type="chain" id="PRO_5019381686" evidence="2">
    <location>
        <begin position="22"/>
        <end position="1757"/>
    </location>
</feature>
<accession>A0A444WA03</accession>
<evidence type="ECO:0000256" key="2">
    <source>
        <dbReference type="SAM" id="SignalP"/>
    </source>
</evidence>
<dbReference type="InterPro" id="IPR013783">
    <property type="entry name" value="Ig-like_fold"/>
</dbReference>
<dbReference type="InterPro" id="IPR026444">
    <property type="entry name" value="Secre_tail"/>
</dbReference>
<protein>
    <submittedName>
        <fullName evidence="4">Adhesin AidA-related protein</fullName>
    </submittedName>
</protein>
<dbReference type="Pfam" id="PF18962">
    <property type="entry name" value="Por_Secre_tail"/>
    <property type="match status" value="1"/>
</dbReference>
<dbReference type="Gene3D" id="2.60.40.740">
    <property type="match status" value="10"/>
</dbReference>